<evidence type="ECO:0000313" key="1">
    <source>
        <dbReference type="EMBL" id="GGK99161.1"/>
    </source>
</evidence>
<proteinExistence type="predicted"/>
<accession>A0A917VM60</accession>
<reference evidence="1" key="2">
    <citation type="submission" date="2020-09" db="EMBL/GenBank/DDBJ databases">
        <authorList>
            <person name="Sun Q."/>
            <person name="Zhou Y."/>
        </authorList>
    </citation>
    <scope>NUCLEOTIDE SEQUENCE</scope>
    <source>
        <strain evidence="1">CGMCC 4.3508</strain>
    </source>
</reference>
<name>A0A917VM60_9NOCA</name>
<keyword evidence="2" id="KW-1185">Reference proteome</keyword>
<sequence>MMQVVPLNWVGSFCNFGGPLAPGDTDHWWAAGGEWGRENRLYRFSAFCDSGAEIAVRNITHYRGGHDETHFEIHNSGGGDPVYYYFYIAWSSPISV</sequence>
<gene>
    <name evidence="1" type="ORF">GCM10011588_12250</name>
</gene>
<comment type="caution">
    <text evidence="1">The sequence shown here is derived from an EMBL/GenBank/DDBJ whole genome shotgun (WGS) entry which is preliminary data.</text>
</comment>
<organism evidence="1 2">
    <name type="scientific">Nocardia jinanensis</name>
    <dbReference type="NCBI Taxonomy" id="382504"/>
    <lineage>
        <taxon>Bacteria</taxon>
        <taxon>Bacillati</taxon>
        <taxon>Actinomycetota</taxon>
        <taxon>Actinomycetes</taxon>
        <taxon>Mycobacteriales</taxon>
        <taxon>Nocardiaceae</taxon>
        <taxon>Nocardia</taxon>
    </lineage>
</organism>
<evidence type="ECO:0000313" key="2">
    <source>
        <dbReference type="Proteomes" id="UP000638263"/>
    </source>
</evidence>
<protein>
    <submittedName>
        <fullName evidence="1">Uncharacterized protein</fullName>
    </submittedName>
</protein>
<dbReference type="EMBL" id="BMMH01000002">
    <property type="protein sequence ID" value="GGK99161.1"/>
    <property type="molecule type" value="Genomic_DNA"/>
</dbReference>
<dbReference type="AlphaFoldDB" id="A0A917VM60"/>
<dbReference type="Proteomes" id="UP000638263">
    <property type="component" value="Unassembled WGS sequence"/>
</dbReference>
<dbReference type="RefSeq" id="WP_062997048.1">
    <property type="nucleotide sequence ID" value="NZ_BMMH01000002.1"/>
</dbReference>
<reference evidence="1" key="1">
    <citation type="journal article" date="2014" name="Int. J. Syst. Evol. Microbiol.">
        <title>Complete genome sequence of Corynebacterium casei LMG S-19264T (=DSM 44701T), isolated from a smear-ripened cheese.</title>
        <authorList>
            <consortium name="US DOE Joint Genome Institute (JGI-PGF)"/>
            <person name="Walter F."/>
            <person name="Albersmeier A."/>
            <person name="Kalinowski J."/>
            <person name="Ruckert C."/>
        </authorList>
    </citation>
    <scope>NUCLEOTIDE SEQUENCE</scope>
    <source>
        <strain evidence="1">CGMCC 4.3508</strain>
    </source>
</reference>